<proteinExistence type="predicted"/>
<dbReference type="Proteomes" id="UP000006875">
    <property type="component" value="Plasmid pILYOP01"/>
</dbReference>
<name>E3HD18_ILYPC</name>
<gene>
    <name evidence="1" type="ordered locus">Ilyop_2739</name>
</gene>
<dbReference type="KEGG" id="ipo:Ilyop_2739"/>
<evidence type="ECO:0000313" key="1">
    <source>
        <dbReference type="EMBL" id="ADO84494.1"/>
    </source>
</evidence>
<dbReference type="RefSeq" id="WP_013389147.1">
    <property type="nucleotide sequence ID" value="NC_014633.1"/>
</dbReference>
<dbReference type="EMBL" id="CP002282">
    <property type="protein sequence ID" value="ADO84494.1"/>
    <property type="molecule type" value="Genomic_DNA"/>
</dbReference>
<reference evidence="1 2" key="1">
    <citation type="journal article" date="2010" name="Stand. Genomic Sci.">
        <title>Complete genome sequence of Ilyobacter polytropus type strain (CuHbu1).</title>
        <authorList>
            <person name="Sikorski J."/>
            <person name="Chertkov O."/>
            <person name="Lapidus A."/>
            <person name="Nolan M."/>
            <person name="Lucas S."/>
            <person name="Del Rio T.G."/>
            <person name="Tice H."/>
            <person name="Cheng J.F."/>
            <person name="Tapia R."/>
            <person name="Han C."/>
            <person name="Goodwin L."/>
            <person name="Pitluck S."/>
            <person name="Liolios K."/>
            <person name="Ivanova N."/>
            <person name="Mavromatis K."/>
            <person name="Mikhailova N."/>
            <person name="Pati A."/>
            <person name="Chen A."/>
            <person name="Palaniappan K."/>
            <person name="Land M."/>
            <person name="Hauser L."/>
            <person name="Chang Y.J."/>
            <person name="Jeffries C.D."/>
            <person name="Brambilla E."/>
            <person name="Yasawong M."/>
            <person name="Rohde M."/>
            <person name="Pukall R."/>
            <person name="Spring S."/>
            <person name="Goker M."/>
            <person name="Woyke T."/>
            <person name="Bristow J."/>
            <person name="Eisen J.A."/>
            <person name="Markowitz V."/>
            <person name="Hugenholtz P."/>
            <person name="Kyrpides N.C."/>
            <person name="Klenk H.P."/>
        </authorList>
    </citation>
    <scope>NUCLEOTIDE SEQUENCE [LARGE SCALE GENOMIC DNA]</scope>
    <source>
        <strain evidence="2">ATCC 51220 / DSM 2926 / LMG 16218 / CuHBu1</strain>
        <plasmid evidence="2">pILYOP01</plasmid>
    </source>
</reference>
<keyword evidence="2" id="KW-1185">Reference proteome</keyword>
<accession>E3HD18</accession>
<evidence type="ECO:0000313" key="2">
    <source>
        <dbReference type="Proteomes" id="UP000006875"/>
    </source>
</evidence>
<organism evidence="1 2">
    <name type="scientific">Ilyobacter polytropus (strain ATCC 51220 / DSM 2926 / LMG 16218 / CuHBu1)</name>
    <dbReference type="NCBI Taxonomy" id="572544"/>
    <lineage>
        <taxon>Bacteria</taxon>
        <taxon>Fusobacteriati</taxon>
        <taxon>Fusobacteriota</taxon>
        <taxon>Fusobacteriia</taxon>
        <taxon>Fusobacteriales</taxon>
        <taxon>Fusobacteriaceae</taxon>
        <taxon>Ilyobacter</taxon>
    </lineage>
</organism>
<protein>
    <submittedName>
        <fullName evidence="1">Uncharacterized protein</fullName>
    </submittedName>
</protein>
<dbReference type="HOGENOM" id="CLU_2409331_0_0_0"/>
<dbReference type="AlphaFoldDB" id="E3HD18"/>
<sequence length="92" mass="10905">MELKGLFELESALKKINDNGTINKYKEIFSENFMIDNTQFDDIEDFFYFGKIEIKPIEEYSTVEIWMIDEAVDKYTDFSTWDEFFKAAKGKG</sequence>
<keyword evidence="1" id="KW-0614">Plasmid</keyword>
<geneLocation type="plasmid" evidence="1 2">
    <name>pILYOP01</name>
</geneLocation>